<dbReference type="AlphaFoldDB" id="A0A7C9DCJ8"/>
<dbReference type="InterPro" id="IPR038256">
    <property type="entry name" value="Pol_alpha_znc_sf"/>
</dbReference>
<sequence length="121" mass="14072">MYYRGQMMCDDETCKYTTRSLNLRVIGDSERGTVCPNYPRCNGRLVRKYTEADLYKQLSYFCHVLDTDRCIDKVDANAILRLEKELARVRPMVDSAANIAQKLRDRCAYGWVQLTDLFLTA</sequence>
<dbReference type="Gene3D" id="1.10.3200.20">
    <property type="entry name" value="DNA Polymerase alpha, zinc finger"/>
    <property type="match status" value="1"/>
</dbReference>
<feature type="domain" description="Zinc finger DNA-directed DNA polymerase family B alpha" evidence="1">
    <location>
        <begin position="1"/>
        <end position="118"/>
    </location>
</feature>
<dbReference type="EMBL" id="GISG01112584">
    <property type="protein sequence ID" value="MBA4639202.1"/>
    <property type="molecule type" value="Transcribed_RNA"/>
</dbReference>
<evidence type="ECO:0000313" key="2">
    <source>
        <dbReference type="EMBL" id="MBA4639202.1"/>
    </source>
</evidence>
<dbReference type="GO" id="GO:0003887">
    <property type="term" value="F:DNA-directed DNA polymerase activity"/>
    <property type="evidence" value="ECO:0007669"/>
    <property type="project" value="InterPro"/>
</dbReference>
<name>A0A7C9DCJ8_OPUST</name>
<dbReference type="GO" id="GO:1902975">
    <property type="term" value="P:mitotic DNA replication initiation"/>
    <property type="evidence" value="ECO:0007669"/>
    <property type="project" value="TreeGrafter"/>
</dbReference>
<protein>
    <recommendedName>
        <fullName evidence="1">Zinc finger DNA-directed DNA polymerase family B alpha domain-containing protein</fullName>
    </recommendedName>
</protein>
<reference evidence="2" key="2">
    <citation type="submission" date="2020-07" db="EMBL/GenBank/DDBJ databases">
        <authorList>
            <person name="Vera ALvarez R."/>
            <person name="Arias-Moreno D.M."/>
            <person name="Jimenez-Jacinto V."/>
            <person name="Jimenez-Bremont J.F."/>
            <person name="Swaminathan K."/>
            <person name="Moose S.P."/>
            <person name="Guerrero-Gonzalez M.L."/>
            <person name="Marino-Ramirez L."/>
            <person name="Landsman D."/>
            <person name="Rodriguez-Kessler M."/>
            <person name="Delgado-Sanchez P."/>
        </authorList>
    </citation>
    <scope>NUCLEOTIDE SEQUENCE</scope>
    <source>
        <tissue evidence="2">Cladode</tissue>
    </source>
</reference>
<dbReference type="PANTHER" id="PTHR45861">
    <property type="entry name" value="DNA POLYMERASE ALPHA CATALYTIC SUBUNIT"/>
    <property type="match status" value="1"/>
</dbReference>
<organism evidence="2">
    <name type="scientific">Opuntia streptacantha</name>
    <name type="common">Prickly pear cactus</name>
    <name type="synonym">Opuntia cardona</name>
    <dbReference type="NCBI Taxonomy" id="393608"/>
    <lineage>
        <taxon>Eukaryota</taxon>
        <taxon>Viridiplantae</taxon>
        <taxon>Streptophyta</taxon>
        <taxon>Embryophyta</taxon>
        <taxon>Tracheophyta</taxon>
        <taxon>Spermatophyta</taxon>
        <taxon>Magnoliopsida</taxon>
        <taxon>eudicotyledons</taxon>
        <taxon>Gunneridae</taxon>
        <taxon>Pentapetalae</taxon>
        <taxon>Caryophyllales</taxon>
        <taxon>Cactineae</taxon>
        <taxon>Cactaceae</taxon>
        <taxon>Opuntioideae</taxon>
        <taxon>Opuntia</taxon>
    </lineage>
</organism>
<dbReference type="GO" id="GO:0003697">
    <property type="term" value="F:single-stranded DNA binding"/>
    <property type="evidence" value="ECO:0007669"/>
    <property type="project" value="TreeGrafter"/>
</dbReference>
<dbReference type="InterPro" id="IPR015088">
    <property type="entry name" value="Znf_DNA-dir_DNA_pol_B_alpha"/>
</dbReference>
<reference evidence="2" key="1">
    <citation type="journal article" date="2013" name="J. Plant Res.">
        <title>Effect of fungi and light on seed germination of three Opuntia species from semiarid lands of central Mexico.</title>
        <authorList>
            <person name="Delgado-Sanchez P."/>
            <person name="Jimenez-Bremont J.F."/>
            <person name="Guerrero-Gonzalez Mde L."/>
            <person name="Flores J."/>
        </authorList>
    </citation>
    <scope>NUCLEOTIDE SEQUENCE</scope>
    <source>
        <tissue evidence="2">Cladode</tissue>
    </source>
</reference>
<dbReference type="GO" id="GO:0006273">
    <property type="term" value="P:lagging strand elongation"/>
    <property type="evidence" value="ECO:0007669"/>
    <property type="project" value="TreeGrafter"/>
</dbReference>
<evidence type="ECO:0000259" key="1">
    <source>
        <dbReference type="Pfam" id="PF08996"/>
    </source>
</evidence>
<accession>A0A7C9DCJ8</accession>
<dbReference type="GO" id="GO:0006272">
    <property type="term" value="P:leading strand elongation"/>
    <property type="evidence" value="ECO:0007669"/>
    <property type="project" value="TreeGrafter"/>
</dbReference>
<dbReference type="GO" id="GO:0003682">
    <property type="term" value="F:chromatin binding"/>
    <property type="evidence" value="ECO:0007669"/>
    <property type="project" value="TreeGrafter"/>
</dbReference>
<dbReference type="Pfam" id="PF08996">
    <property type="entry name" value="zf-DNA_Pol"/>
    <property type="match status" value="1"/>
</dbReference>
<dbReference type="GO" id="GO:0003688">
    <property type="term" value="F:DNA replication origin binding"/>
    <property type="evidence" value="ECO:0007669"/>
    <property type="project" value="TreeGrafter"/>
</dbReference>
<proteinExistence type="predicted"/>
<dbReference type="PANTHER" id="PTHR45861:SF1">
    <property type="entry name" value="DNA POLYMERASE ALPHA CATALYTIC SUBUNIT"/>
    <property type="match status" value="1"/>
</dbReference>
<dbReference type="GO" id="GO:0005658">
    <property type="term" value="C:alpha DNA polymerase:primase complex"/>
    <property type="evidence" value="ECO:0007669"/>
    <property type="project" value="TreeGrafter"/>
</dbReference>